<dbReference type="AlphaFoldDB" id="A0A7R6PZL1"/>
<evidence type="ECO:0000313" key="10">
    <source>
        <dbReference type="Proteomes" id="UP000595564"/>
    </source>
</evidence>
<feature type="transmembrane region" description="Helical" evidence="8">
    <location>
        <begin position="232"/>
        <end position="249"/>
    </location>
</feature>
<evidence type="ECO:0000256" key="1">
    <source>
        <dbReference type="ARBA" id="ARBA00004651"/>
    </source>
</evidence>
<dbReference type="RefSeq" id="WP_201326986.1">
    <property type="nucleotide sequence ID" value="NZ_AP017470.1"/>
</dbReference>
<evidence type="ECO:0000313" key="9">
    <source>
        <dbReference type="EMBL" id="BBB32683.1"/>
    </source>
</evidence>
<protein>
    <recommendedName>
        <fullName evidence="8">Probable membrane transporter protein</fullName>
    </recommendedName>
</protein>
<keyword evidence="6 8" id="KW-1133">Transmembrane helix</keyword>
<dbReference type="Proteomes" id="UP000595564">
    <property type="component" value="Chromosome"/>
</dbReference>
<name>A0A7R6PZL1_9BACT</name>
<evidence type="ECO:0000256" key="3">
    <source>
        <dbReference type="ARBA" id="ARBA00022448"/>
    </source>
</evidence>
<reference evidence="9 10" key="1">
    <citation type="journal article" date="2012" name="Extremophiles">
        <title>Thermotomaculum hydrothermale gen. nov., sp. nov., a novel heterotrophic thermophile within the phylum Acidobacteria from a deep-sea hydrothermal vent chimney in the Southern Okinawa Trough.</title>
        <authorList>
            <person name="Izumi H."/>
            <person name="Nunoura T."/>
            <person name="Miyazaki M."/>
            <person name="Mino S."/>
            <person name="Toki T."/>
            <person name="Takai K."/>
            <person name="Sako Y."/>
            <person name="Sawabe T."/>
            <person name="Nakagawa S."/>
        </authorList>
    </citation>
    <scope>NUCLEOTIDE SEQUENCE [LARGE SCALE GENOMIC DNA]</scope>
    <source>
        <strain evidence="9 10">AC55</strain>
    </source>
</reference>
<evidence type="ECO:0000256" key="8">
    <source>
        <dbReference type="RuleBase" id="RU363041"/>
    </source>
</evidence>
<feature type="transmembrane region" description="Helical" evidence="8">
    <location>
        <begin position="82"/>
        <end position="99"/>
    </location>
</feature>
<feature type="transmembrane region" description="Helical" evidence="8">
    <location>
        <begin position="202"/>
        <end position="220"/>
    </location>
</feature>
<dbReference type="InterPro" id="IPR002781">
    <property type="entry name" value="TM_pro_TauE-like"/>
</dbReference>
<keyword evidence="4 8" id="KW-1003">Cell membrane</keyword>
<gene>
    <name evidence="9" type="ORF">TTHT_1151</name>
</gene>
<dbReference type="EMBL" id="AP017470">
    <property type="protein sequence ID" value="BBB32683.1"/>
    <property type="molecule type" value="Genomic_DNA"/>
</dbReference>
<dbReference type="KEGG" id="thyd:TTHT_1151"/>
<keyword evidence="7 8" id="KW-0472">Membrane</keyword>
<organism evidence="9 10">
    <name type="scientific">Thermotomaculum hydrothermale</name>
    <dbReference type="NCBI Taxonomy" id="981385"/>
    <lineage>
        <taxon>Bacteria</taxon>
        <taxon>Pseudomonadati</taxon>
        <taxon>Acidobacteriota</taxon>
        <taxon>Holophagae</taxon>
        <taxon>Thermotomaculales</taxon>
        <taxon>Thermotomaculaceae</taxon>
        <taxon>Thermotomaculum</taxon>
    </lineage>
</organism>
<proteinExistence type="inferred from homology"/>
<evidence type="ECO:0000256" key="5">
    <source>
        <dbReference type="ARBA" id="ARBA00022692"/>
    </source>
</evidence>
<feature type="transmembrane region" description="Helical" evidence="8">
    <location>
        <begin position="135"/>
        <end position="155"/>
    </location>
</feature>
<comment type="similarity">
    <text evidence="2 8">Belongs to the 4-toluene sulfonate uptake permease (TSUP) (TC 2.A.102) family.</text>
</comment>
<keyword evidence="3" id="KW-0813">Transport</keyword>
<evidence type="ECO:0000256" key="4">
    <source>
        <dbReference type="ARBA" id="ARBA00022475"/>
    </source>
</evidence>
<evidence type="ECO:0000256" key="2">
    <source>
        <dbReference type="ARBA" id="ARBA00009142"/>
    </source>
</evidence>
<dbReference type="PANTHER" id="PTHR30269">
    <property type="entry name" value="TRANSMEMBRANE PROTEIN YFCA"/>
    <property type="match status" value="1"/>
</dbReference>
<keyword evidence="5 8" id="KW-0812">Transmembrane</keyword>
<feature type="transmembrane region" description="Helical" evidence="8">
    <location>
        <begin position="175"/>
        <end position="195"/>
    </location>
</feature>
<keyword evidence="10" id="KW-1185">Reference proteome</keyword>
<feature type="transmembrane region" description="Helical" evidence="8">
    <location>
        <begin position="105"/>
        <end position="123"/>
    </location>
</feature>
<comment type="subcellular location">
    <subcellularLocation>
        <location evidence="1 8">Cell membrane</location>
        <topology evidence="1 8">Multi-pass membrane protein</topology>
    </subcellularLocation>
</comment>
<evidence type="ECO:0000256" key="6">
    <source>
        <dbReference type="ARBA" id="ARBA00022989"/>
    </source>
</evidence>
<dbReference type="InterPro" id="IPR052017">
    <property type="entry name" value="TSUP"/>
</dbReference>
<feature type="transmembrane region" description="Helical" evidence="8">
    <location>
        <begin position="12"/>
        <end position="45"/>
    </location>
</feature>
<feature type="transmembrane region" description="Helical" evidence="8">
    <location>
        <begin position="51"/>
        <end position="70"/>
    </location>
</feature>
<dbReference type="Pfam" id="PF01925">
    <property type="entry name" value="TauE"/>
    <property type="match status" value="1"/>
</dbReference>
<evidence type="ECO:0000256" key="7">
    <source>
        <dbReference type="ARBA" id="ARBA00023136"/>
    </source>
</evidence>
<sequence>MEYLIFNSFQVFLIAGIIIFLGQVIYAALGFGSAMVSITLLSLVFGDLSQIIPYFLLLCIPTEIAIVYKNRKTIDFSFVKKFVLFLFAGLLIGSYLLKNAVPEKLVIYLGITISIIALYFLFFEKKLAFSFKKNGFAGKILSFITGILGGVYGISGPPIIIFLKGLKLNKSEFRATILSIFFSMSILRTVIYTFLGLYNIKILLTAIFTFPFVMLGLYLGNKIHLTFSETKFKKITAAVLLINGLILVIKNLT</sequence>
<dbReference type="GO" id="GO:0005886">
    <property type="term" value="C:plasma membrane"/>
    <property type="evidence" value="ECO:0007669"/>
    <property type="project" value="UniProtKB-SubCell"/>
</dbReference>
<accession>A0A7R6PZL1</accession>
<dbReference type="PANTHER" id="PTHR30269:SF37">
    <property type="entry name" value="MEMBRANE TRANSPORTER PROTEIN"/>
    <property type="match status" value="1"/>
</dbReference>